<keyword evidence="5 11" id="KW-0813">Transport</keyword>
<evidence type="ECO:0000256" key="3">
    <source>
        <dbReference type="ARBA" id="ARBA00010072"/>
    </source>
</evidence>
<evidence type="ECO:0000256" key="1">
    <source>
        <dbReference type="ARBA" id="ARBA00003159"/>
    </source>
</evidence>
<evidence type="ECO:0000313" key="14">
    <source>
        <dbReference type="EMBL" id="SLM13361.1"/>
    </source>
</evidence>
<evidence type="ECO:0000256" key="10">
    <source>
        <dbReference type="ARBA" id="ARBA00023136"/>
    </source>
</evidence>
<evidence type="ECO:0000256" key="4">
    <source>
        <dbReference type="ARBA" id="ARBA00016506"/>
    </source>
</evidence>
<comment type="subcellular location">
    <subcellularLocation>
        <location evidence="2">Cell inner membrane</location>
        <topology evidence="2">Multi-pass membrane protein</topology>
    </subcellularLocation>
    <subcellularLocation>
        <location evidence="11">Cell membrane</location>
        <topology evidence="11">Multi-pass membrane protein</topology>
    </subcellularLocation>
</comment>
<dbReference type="GO" id="GO:0043190">
    <property type="term" value="C:ATP-binding cassette (ABC) transporter complex"/>
    <property type="evidence" value="ECO:0007669"/>
    <property type="project" value="InterPro"/>
</dbReference>
<organism evidence="14">
    <name type="scientific">uncultured spirochete</name>
    <dbReference type="NCBI Taxonomy" id="156406"/>
    <lineage>
        <taxon>Bacteria</taxon>
        <taxon>Pseudomonadati</taxon>
        <taxon>Spirochaetota</taxon>
        <taxon>Spirochaetia</taxon>
        <taxon>Spirochaetales</taxon>
        <taxon>environmental samples</taxon>
    </lineage>
</organism>
<dbReference type="InterPro" id="IPR043429">
    <property type="entry name" value="ArtM/GltK/GlnP/TcyL/YhdX-like"/>
</dbReference>
<evidence type="ECO:0000256" key="7">
    <source>
        <dbReference type="ARBA" id="ARBA00022692"/>
    </source>
</evidence>
<dbReference type="InterPro" id="IPR035906">
    <property type="entry name" value="MetI-like_sf"/>
</dbReference>
<dbReference type="NCBIfam" id="TIGR01726">
    <property type="entry name" value="HEQRo_perm_3TM"/>
    <property type="match status" value="1"/>
</dbReference>
<dbReference type="InterPro" id="IPR000515">
    <property type="entry name" value="MetI-like"/>
</dbReference>
<proteinExistence type="inferred from homology"/>
<evidence type="ECO:0000256" key="8">
    <source>
        <dbReference type="ARBA" id="ARBA00022970"/>
    </source>
</evidence>
<feature type="region of interest" description="Disordered" evidence="12">
    <location>
        <begin position="1"/>
        <end position="20"/>
    </location>
</feature>
<evidence type="ECO:0000256" key="11">
    <source>
        <dbReference type="RuleBase" id="RU363032"/>
    </source>
</evidence>
<name>A0A3P3XK75_9SPIR</name>
<dbReference type="EMBL" id="FWDM01000022">
    <property type="protein sequence ID" value="SLM13361.1"/>
    <property type="molecule type" value="Genomic_DNA"/>
</dbReference>
<keyword evidence="9 11" id="KW-1133">Transmembrane helix</keyword>
<dbReference type="Gene3D" id="1.10.3720.10">
    <property type="entry name" value="MetI-like"/>
    <property type="match status" value="1"/>
</dbReference>
<evidence type="ECO:0000259" key="13">
    <source>
        <dbReference type="PROSITE" id="PS50928"/>
    </source>
</evidence>
<keyword evidence="7 11" id="KW-0812">Transmembrane</keyword>
<accession>A0A3P3XK75</accession>
<evidence type="ECO:0000256" key="9">
    <source>
        <dbReference type="ARBA" id="ARBA00022989"/>
    </source>
</evidence>
<dbReference type="SUPFAM" id="SSF161098">
    <property type="entry name" value="MetI-like"/>
    <property type="match status" value="1"/>
</dbReference>
<dbReference type="Pfam" id="PF00528">
    <property type="entry name" value="BPD_transp_1"/>
    <property type="match status" value="1"/>
</dbReference>
<evidence type="ECO:0000256" key="12">
    <source>
        <dbReference type="SAM" id="MobiDB-lite"/>
    </source>
</evidence>
<keyword evidence="6" id="KW-1003">Cell membrane</keyword>
<feature type="transmembrane region" description="Helical" evidence="11">
    <location>
        <begin position="241"/>
        <end position="260"/>
    </location>
</feature>
<keyword evidence="10 11" id="KW-0472">Membrane</keyword>
<dbReference type="AlphaFoldDB" id="A0A3P3XK75"/>
<feature type="domain" description="ABC transmembrane type-1" evidence="13">
    <location>
        <begin position="73"/>
        <end position="260"/>
    </location>
</feature>
<dbReference type="GO" id="GO:0006865">
    <property type="term" value="P:amino acid transport"/>
    <property type="evidence" value="ECO:0007669"/>
    <property type="project" value="UniProtKB-KW"/>
</dbReference>
<dbReference type="InterPro" id="IPR010065">
    <property type="entry name" value="AA_ABC_transptr_permease_3TM"/>
</dbReference>
<keyword evidence="8" id="KW-0029">Amino-acid transport</keyword>
<sequence length="274" mass="30360">MMKGSPLSGRDSKNPNQTTINVTDGTLIPLKDEGSLLSAWNISFFGAVALLVILPLFSPDPYLRILSFVPDGLVATFSVTLISIFFALLIGLFAGLGRISQKLFINRIATVYVEVIRGIPLLVQLFYIYYALGPLLRLKGPPAAILAMSICYGAYMAEIFRAGMQAIPKGQMEAALALGMSRSMAMRKIIIPQTIRIILPPIGNEFIALLKDSSLVSILAVSDLLRRGREYASTSFRYFESYTIIALIYLVMTLFFSRLVGMMEERLRHRGKVH</sequence>
<dbReference type="FunFam" id="1.10.3720.10:FF:000033">
    <property type="entry name" value="Polar amino acid ABC transporter permease"/>
    <property type="match status" value="1"/>
</dbReference>
<evidence type="ECO:0000256" key="6">
    <source>
        <dbReference type="ARBA" id="ARBA00022475"/>
    </source>
</evidence>
<evidence type="ECO:0000256" key="2">
    <source>
        <dbReference type="ARBA" id="ARBA00004429"/>
    </source>
</evidence>
<reference evidence="14" key="1">
    <citation type="submission" date="2017-02" db="EMBL/GenBank/DDBJ databases">
        <authorList>
            <person name="Regsiter A."/>
            <person name="William W."/>
        </authorList>
    </citation>
    <scope>NUCLEOTIDE SEQUENCE</scope>
    <source>
        <strain evidence="14">Bib</strain>
    </source>
</reference>
<dbReference type="CDD" id="cd06261">
    <property type="entry name" value="TM_PBP2"/>
    <property type="match status" value="1"/>
</dbReference>
<dbReference type="PANTHER" id="PTHR30614:SF20">
    <property type="entry name" value="GLUTAMINE TRANSPORT SYSTEM PERMEASE PROTEIN GLNP"/>
    <property type="match status" value="1"/>
</dbReference>
<gene>
    <name evidence="14" type="ORF">SPIROBIBN47_290036</name>
</gene>
<feature type="transmembrane region" description="Helical" evidence="11">
    <location>
        <begin position="36"/>
        <end position="57"/>
    </location>
</feature>
<dbReference type="PANTHER" id="PTHR30614">
    <property type="entry name" value="MEMBRANE COMPONENT OF AMINO ACID ABC TRANSPORTER"/>
    <property type="match status" value="1"/>
</dbReference>
<evidence type="ECO:0000256" key="5">
    <source>
        <dbReference type="ARBA" id="ARBA00022448"/>
    </source>
</evidence>
<dbReference type="PROSITE" id="PS50928">
    <property type="entry name" value="ABC_TM1"/>
    <property type="match status" value="1"/>
</dbReference>
<feature type="transmembrane region" description="Helical" evidence="11">
    <location>
        <begin position="142"/>
        <end position="160"/>
    </location>
</feature>
<dbReference type="GO" id="GO:0022857">
    <property type="term" value="F:transmembrane transporter activity"/>
    <property type="evidence" value="ECO:0007669"/>
    <property type="project" value="InterPro"/>
</dbReference>
<comment type="similarity">
    <text evidence="3">Belongs to the binding-protein-dependent transport system permease family. HisMQ subfamily.</text>
</comment>
<feature type="transmembrane region" description="Helical" evidence="11">
    <location>
        <begin position="109"/>
        <end position="130"/>
    </location>
</feature>
<protein>
    <recommendedName>
        <fullName evidence="4">Putative glutamine transport system permease protein GlnP</fullName>
    </recommendedName>
</protein>
<feature type="transmembrane region" description="Helical" evidence="11">
    <location>
        <begin position="77"/>
        <end position="97"/>
    </location>
</feature>
<comment type="function">
    <text evidence="1">Part of the binding-protein-dependent transport system for glutamine; probably responsible for the translocation of the substrate across the membrane.</text>
</comment>